<keyword evidence="2" id="KW-0269">Exonuclease</keyword>
<keyword evidence="3" id="KW-1185">Reference proteome</keyword>
<dbReference type="GO" id="GO:0004519">
    <property type="term" value="F:endonuclease activity"/>
    <property type="evidence" value="ECO:0007669"/>
    <property type="project" value="UniProtKB-KW"/>
</dbReference>
<comment type="caution">
    <text evidence="2">The sequence shown here is derived from an EMBL/GenBank/DDBJ whole genome shotgun (WGS) entry which is preliminary data.</text>
</comment>
<dbReference type="Gene3D" id="3.60.10.10">
    <property type="entry name" value="Endonuclease/exonuclease/phosphatase"/>
    <property type="match status" value="1"/>
</dbReference>
<evidence type="ECO:0000259" key="1">
    <source>
        <dbReference type="Pfam" id="PF03372"/>
    </source>
</evidence>
<dbReference type="RefSeq" id="WP_221364500.1">
    <property type="nucleotide sequence ID" value="NZ_JACIEV010000020.1"/>
</dbReference>
<reference evidence="2 3" key="1">
    <citation type="submission" date="2020-08" db="EMBL/GenBank/DDBJ databases">
        <title>Genomic Encyclopedia of Type Strains, Phase IV (KMG-IV): sequencing the most valuable type-strain genomes for metagenomic binning, comparative biology and taxonomic classification.</title>
        <authorList>
            <person name="Goeker M."/>
        </authorList>
    </citation>
    <scope>NUCLEOTIDE SEQUENCE [LARGE SCALE GENOMIC DNA]</scope>
    <source>
        <strain evidence="2 3">YC6723</strain>
    </source>
</reference>
<evidence type="ECO:0000313" key="2">
    <source>
        <dbReference type="EMBL" id="MBB4155705.1"/>
    </source>
</evidence>
<keyword evidence="2" id="KW-0378">Hydrolase</keyword>
<dbReference type="Proteomes" id="UP000529795">
    <property type="component" value="Unassembled WGS sequence"/>
</dbReference>
<keyword evidence="2" id="KW-0540">Nuclease</keyword>
<dbReference type="InterPro" id="IPR050410">
    <property type="entry name" value="CCR4/nocturin_mRNA_transcr"/>
</dbReference>
<dbReference type="PANTHER" id="PTHR12121">
    <property type="entry name" value="CARBON CATABOLITE REPRESSOR PROTEIN 4"/>
    <property type="match status" value="1"/>
</dbReference>
<accession>A0A840FR11</accession>
<gene>
    <name evidence="2" type="ORF">GGQ80_003630</name>
</gene>
<sequence length="268" mass="29885">MAAFAVVASPAAARERLRVMSFNVRYPSSDDGANRWEQRRDIMVRAIRRAAPDVIGTQELFRIQGDYLVKALPDYAWFGRDRRGGHGDEHMGILYRRDRLTLLRSGDFWLSDTPDVVGSISWGHPLPRMVSWGEFRTRGGARFFLFDTHLPYRDEDESAREKGAGLIAAKIGEIAADAPVMLTGDFNTVPSSGTHAILAERLHDAREAAPRVSGPAETFHAFTGKADRRIDWVFVRGMGVERYATLTDARGGRYPSDHFPVVASLALP</sequence>
<evidence type="ECO:0000313" key="3">
    <source>
        <dbReference type="Proteomes" id="UP000529795"/>
    </source>
</evidence>
<dbReference type="Pfam" id="PF03372">
    <property type="entry name" value="Exo_endo_phos"/>
    <property type="match status" value="1"/>
</dbReference>
<dbReference type="AlphaFoldDB" id="A0A840FR11"/>
<protein>
    <submittedName>
        <fullName evidence="2">Endonuclease/exonuclease/phosphatase family metal-dependent hydrolase</fullName>
    </submittedName>
</protein>
<name>A0A840FR11_9SPHN</name>
<dbReference type="InterPro" id="IPR036691">
    <property type="entry name" value="Endo/exonu/phosph_ase_sf"/>
</dbReference>
<organism evidence="2 3">
    <name type="scientific">Sphingomonas jinjuensis</name>
    <dbReference type="NCBI Taxonomy" id="535907"/>
    <lineage>
        <taxon>Bacteria</taxon>
        <taxon>Pseudomonadati</taxon>
        <taxon>Pseudomonadota</taxon>
        <taxon>Alphaproteobacteria</taxon>
        <taxon>Sphingomonadales</taxon>
        <taxon>Sphingomonadaceae</taxon>
        <taxon>Sphingomonas</taxon>
    </lineage>
</organism>
<dbReference type="EMBL" id="JACIEV010000020">
    <property type="protein sequence ID" value="MBB4155705.1"/>
    <property type="molecule type" value="Genomic_DNA"/>
</dbReference>
<dbReference type="SUPFAM" id="SSF56219">
    <property type="entry name" value="DNase I-like"/>
    <property type="match status" value="1"/>
</dbReference>
<feature type="domain" description="Endonuclease/exonuclease/phosphatase" evidence="1">
    <location>
        <begin position="20"/>
        <end position="258"/>
    </location>
</feature>
<dbReference type="PANTHER" id="PTHR12121:SF36">
    <property type="entry name" value="ENDONUCLEASE_EXONUCLEASE_PHOSPHATASE DOMAIN-CONTAINING PROTEIN"/>
    <property type="match status" value="1"/>
</dbReference>
<dbReference type="GO" id="GO:0000175">
    <property type="term" value="F:3'-5'-RNA exonuclease activity"/>
    <property type="evidence" value="ECO:0007669"/>
    <property type="project" value="TreeGrafter"/>
</dbReference>
<keyword evidence="2" id="KW-0255">Endonuclease</keyword>
<dbReference type="InterPro" id="IPR005135">
    <property type="entry name" value="Endo/exonuclease/phosphatase"/>
</dbReference>
<proteinExistence type="predicted"/>
<dbReference type="CDD" id="cd09083">
    <property type="entry name" value="EEP-1"/>
    <property type="match status" value="1"/>
</dbReference>